<keyword evidence="2" id="KW-0812">Transmembrane</keyword>
<evidence type="ECO:0000313" key="6">
    <source>
        <dbReference type="Proteomes" id="UP001501427"/>
    </source>
</evidence>
<evidence type="ECO:0000256" key="1">
    <source>
        <dbReference type="SAM" id="MobiDB-lite"/>
    </source>
</evidence>
<feature type="region of interest" description="Disordered" evidence="1">
    <location>
        <begin position="31"/>
        <end position="593"/>
    </location>
</feature>
<reference evidence="3" key="3">
    <citation type="submission" date="2023-12" db="EMBL/GenBank/DDBJ databases">
        <authorList>
            <person name="Sun Q."/>
            <person name="Inoue M."/>
        </authorList>
    </citation>
    <scope>NUCLEOTIDE SEQUENCE</scope>
    <source>
        <strain evidence="3">JCM 10667</strain>
    </source>
</reference>
<feature type="compositionally biased region" description="Basic and acidic residues" evidence="1">
    <location>
        <begin position="128"/>
        <end position="145"/>
    </location>
</feature>
<dbReference type="EMBL" id="BAAAHD010000064">
    <property type="protein sequence ID" value="GAA0587014.1"/>
    <property type="molecule type" value="Genomic_DNA"/>
</dbReference>
<gene>
    <name evidence="4" type="ORF">F4557_002455</name>
    <name evidence="3" type="ORF">GCM10009546_56730</name>
</gene>
<evidence type="ECO:0000313" key="4">
    <source>
        <dbReference type="EMBL" id="MBB4774037.1"/>
    </source>
</evidence>
<organism evidence="4 5">
    <name type="scientific">Actinomadura livida</name>
    <dbReference type="NCBI Taxonomy" id="79909"/>
    <lineage>
        <taxon>Bacteria</taxon>
        <taxon>Bacillati</taxon>
        <taxon>Actinomycetota</taxon>
        <taxon>Actinomycetes</taxon>
        <taxon>Streptosporangiales</taxon>
        <taxon>Thermomonosporaceae</taxon>
        <taxon>Actinomadura</taxon>
    </lineage>
</organism>
<evidence type="ECO:0000313" key="5">
    <source>
        <dbReference type="Proteomes" id="UP000549343"/>
    </source>
</evidence>
<reference evidence="4 5" key="2">
    <citation type="submission" date="2020-08" db="EMBL/GenBank/DDBJ databases">
        <title>Sequencing the genomes of 1000 actinobacteria strains.</title>
        <authorList>
            <person name="Klenk H.-P."/>
        </authorList>
    </citation>
    <scope>NUCLEOTIDE SEQUENCE [LARGE SCALE GENOMIC DNA]</scope>
    <source>
        <strain evidence="4 5">DSM 44772</strain>
    </source>
</reference>
<feature type="compositionally biased region" description="Low complexity" evidence="1">
    <location>
        <begin position="277"/>
        <end position="291"/>
    </location>
</feature>
<feature type="compositionally biased region" description="Gly residues" evidence="1">
    <location>
        <begin position="500"/>
        <end position="514"/>
    </location>
</feature>
<feature type="compositionally biased region" description="Gly residues" evidence="1">
    <location>
        <begin position="187"/>
        <end position="197"/>
    </location>
</feature>
<sequence length="593" mass="59736">MTSYIVVFGLIVVVVLVVVLVALGLRASRAGRDDDDWMDDEPQHPRGRRAGPPQDDMGGPDDYGYNDGYDGAYDGGYDRHGAPEPAHDRRVAGGPLAAPTASPPPPAPSGQASDEMEDDDYWATITFDKPRFPWQHDHDDERSDADFAADPLNAQGPADQPPPEQPGLTQPSLTQPVPMGVETPGLAGMGAQGGGTGPQQMPAPGGFQGGSPFAGHDPGSTALDPIPADLAGPGGPGMPGGQPPYGGPGAPDQQVYGGQEPQPAYGAADYGPGDPSYGGQDQYGHGQDQGYSEQHQYGSPEPSYGDYGSDPLGGRQGGYDMPADPGPRGGDPRSSDPLGLPLGEPAVPAAPPAPPAPAPAPSGSDTDGHRLPSVDELLQRIQSDRARSANPAASSDTGGSYGGGSLNDPLGDPLSTGSFGTTGGSGGTGNTGPWQTGGPSGGQGGGYDPGLGSGVPSGPPPGGMGAPSGYGQGQQSDGYPTAPAYGDSPRYDEPLSGGRESFGGFGGNEGGSGVYGDFSGSSYNGGADPLAAPHDPNAQGGYQDPNATQAYGPGGGYYGGSQQQGGYPQGGQPNDNAPYGSRQPADDWENYRR</sequence>
<feature type="compositionally biased region" description="Gly residues" evidence="1">
    <location>
        <begin position="463"/>
        <end position="472"/>
    </location>
</feature>
<feature type="compositionally biased region" description="Basic and acidic residues" evidence="1">
    <location>
        <begin position="76"/>
        <end position="91"/>
    </location>
</feature>
<evidence type="ECO:0008006" key="7">
    <source>
        <dbReference type="Google" id="ProtNLM"/>
    </source>
</evidence>
<keyword evidence="2" id="KW-0472">Membrane</keyword>
<protein>
    <recommendedName>
        <fullName evidence="7">Large adhesin</fullName>
    </recommendedName>
</protein>
<dbReference type="RefSeq" id="WP_184882494.1">
    <property type="nucleotide sequence ID" value="NZ_BAAAHD010000064.1"/>
</dbReference>
<accession>A0A7W7MXL7</accession>
<keyword evidence="2" id="KW-1133">Transmembrane helix</keyword>
<keyword evidence="6" id="KW-1185">Reference proteome</keyword>
<feature type="compositionally biased region" description="Gly residues" evidence="1">
    <location>
        <begin position="438"/>
        <end position="455"/>
    </location>
</feature>
<feature type="compositionally biased region" description="Pro residues" evidence="1">
    <location>
        <begin position="348"/>
        <end position="360"/>
    </location>
</feature>
<dbReference type="Proteomes" id="UP001501427">
    <property type="component" value="Unassembled WGS sequence"/>
</dbReference>
<comment type="caution">
    <text evidence="4">The sequence shown here is derived from an EMBL/GenBank/DDBJ whole genome shotgun (WGS) entry which is preliminary data.</text>
</comment>
<feature type="compositionally biased region" description="Gly residues" evidence="1">
    <location>
        <begin position="552"/>
        <end position="569"/>
    </location>
</feature>
<proteinExistence type="predicted"/>
<name>A0A7W7MXL7_9ACTN</name>
<feature type="transmembrane region" description="Helical" evidence="2">
    <location>
        <begin position="6"/>
        <end position="25"/>
    </location>
</feature>
<dbReference type="EMBL" id="JACHMV010000001">
    <property type="protein sequence ID" value="MBB4774037.1"/>
    <property type="molecule type" value="Genomic_DNA"/>
</dbReference>
<reference evidence="3 6" key="1">
    <citation type="journal article" date="2019" name="Int. J. Syst. Evol. Microbiol.">
        <title>The Global Catalogue of Microorganisms (GCM) 10K type strain sequencing project: providing services to taxonomists for standard genome sequencing and annotation.</title>
        <authorList>
            <consortium name="The Broad Institute Genomics Platform"/>
            <consortium name="The Broad Institute Genome Sequencing Center for Infectious Disease"/>
            <person name="Wu L."/>
            <person name="Ma J."/>
        </authorList>
    </citation>
    <scope>NUCLEOTIDE SEQUENCE [LARGE SCALE GENOMIC DNA]</scope>
    <source>
        <strain evidence="3 6">JCM 10667</strain>
    </source>
</reference>
<evidence type="ECO:0000313" key="3">
    <source>
        <dbReference type="EMBL" id="GAA0587014.1"/>
    </source>
</evidence>
<dbReference type="AlphaFoldDB" id="A0A7W7MXL7"/>
<evidence type="ECO:0000256" key="2">
    <source>
        <dbReference type="SAM" id="Phobius"/>
    </source>
</evidence>
<feature type="compositionally biased region" description="Low complexity" evidence="1">
    <location>
        <begin position="51"/>
        <end position="72"/>
    </location>
</feature>
<feature type="compositionally biased region" description="Gly residues" evidence="1">
    <location>
        <begin position="420"/>
        <end position="430"/>
    </location>
</feature>
<dbReference type="Proteomes" id="UP000549343">
    <property type="component" value="Unassembled WGS sequence"/>
</dbReference>